<reference evidence="13 14" key="1">
    <citation type="submission" date="2016-03" db="EMBL/GenBank/DDBJ databases">
        <authorList>
            <person name="Ploux O."/>
        </authorList>
    </citation>
    <scope>NUCLEOTIDE SEQUENCE [LARGE SCALE GENOMIC DNA]</scope>
    <source>
        <strain evidence="13 14">R0</strain>
    </source>
</reference>
<evidence type="ECO:0000256" key="5">
    <source>
        <dbReference type="ARBA" id="ARBA00022603"/>
    </source>
</evidence>
<keyword evidence="4 10" id="KW-0698">rRNA processing</keyword>
<keyword evidence="6 10" id="KW-0808">Transferase</keyword>
<name>A0A150WNM0_BDEBC</name>
<dbReference type="Gene3D" id="3.40.1280.10">
    <property type="match status" value="1"/>
</dbReference>
<comment type="function">
    <text evidence="8 10">Specifically methylates the N3 position of the uracil ring of uridine 1498 (m3U1498) in 16S rRNA. Acts on the fully assembled 30S ribosomal subunit.</text>
</comment>
<dbReference type="GO" id="GO:0070475">
    <property type="term" value="P:rRNA base methylation"/>
    <property type="evidence" value="ECO:0007669"/>
    <property type="project" value="TreeGrafter"/>
</dbReference>
<evidence type="ECO:0000256" key="9">
    <source>
        <dbReference type="ARBA" id="ARBA00047944"/>
    </source>
</evidence>
<comment type="caution">
    <text evidence="13">The sequence shown here is derived from an EMBL/GenBank/DDBJ whole genome shotgun (WGS) entry which is preliminary data.</text>
</comment>
<evidence type="ECO:0000256" key="6">
    <source>
        <dbReference type="ARBA" id="ARBA00022679"/>
    </source>
</evidence>
<dbReference type="PANTHER" id="PTHR30027:SF3">
    <property type="entry name" value="16S RRNA (URACIL(1498)-N(3))-METHYLTRANSFERASE"/>
    <property type="match status" value="1"/>
</dbReference>
<keyword evidence="14" id="KW-1185">Reference proteome</keyword>
<proteinExistence type="inferred from homology"/>
<dbReference type="InterPro" id="IPR029028">
    <property type="entry name" value="Alpha/beta_knot_MTases"/>
</dbReference>
<dbReference type="InterPro" id="IPR046887">
    <property type="entry name" value="RsmE_PUA-like"/>
</dbReference>
<feature type="domain" description="Ribosomal RNA small subunit methyltransferase E PUA-like" evidence="12">
    <location>
        <begin position="18"/>
        <end position="65"/>
    </location>
</feature>
<sequence>MRRYWIEKKDLFQSQVNFTGDVFHHIFDVCRQEVGSKFEVLTEDSKAYFVEVTSVTKKNATAQILEERVIPTLKEPRIHLLLSISRFPVMDAVMEKAVELGVFRIHPFFSEFSFLRKGEKLSDNKLERWDKIVRSATQQSGRGDLMKIESPIHFDDIAGLINRNQGHAGLFAYEGSDQIPTLGIKDYVTKIKSAYPEGIRDLWIIVGSEGGFSQKEVQRFTDLGLDPVTLGPQVLRVETACMALVSVLKYDFDLMS</sequence>
<accession>A0A150WNM0</accession>
<dbReference type="Pfam" id="PF04452">
    <property type="entry name" value="Methyltrans_RNA"/>
    <property type="match status" value="1"/>
</dbReference>
<dbReference type="GO" id="GO:0070042">
    <property type="term" value="F:rRNA (uridine-N3-)-methyltransferase activity"/>
    <property type="evidence" value="ECO:0007669"/>
    <property type="project" value="TreeGrafter"/>
</dbReference>
<comment type="catalytic activity">
    <reaction evidence="9 10">
        <text>uridine(1498) in 16S rRNA + S-adenosyl-L-methionine = N(3)-methyluridine(1498) in 16S rRNA + S-adenosyl-L-homocysteine + H(+)</text>
        <dbReference type="Rhea" id="RHEA:42920"/>
        <dbReference type="Rhea" id="RHEA-COMP:10283"/>
        <dbReference type="Rhea" id="RHEA-COMP:10284"/>
        <dbReference type="ChEBI" id="CHEBI:15378"/>
        <dbReference type="ChEBI" id="CHEBI:57856"/>
        <dbReference type="ChEBI" id="CHEBI:59789"/>
        <dbReference type="ChEBI" id="CHEBI:65315"/>
        <dbReference type="ChEBI" id="CHEBI:74502"/>
        <dbReference type="EC" id="2.1.1.193"/>
    </reaction>
</comment>
<gene>
    <name evidence="13" type="ORF">AZI86_03295</name>
</gene>
<organism evidence="13 14">
    <name type="scientific">Bdellovibrio bacteriovorus</name>
    <dbReference type="NCBI Taxonomy" id="959"/>
    <lineage>
        <taxon>Bacteria</taxon>
        <taxon>Pseudomonadati</taxon>
        <taxon>Bdellovibrionota</taxon>
        <taxon>Bdellovibrionia</taxon>
        <taxon>Bdellovibrionales</taxon>
        <taxon>Pseudobdellovibrionaceae</taxon>
        <taxon>Bdellovibrio</taxon>
    </lineage>
</organism>
<evidence type="ECO:0000259" key="11">
    <source>
        <dbReference type="Pfam" id="PF04452"/>
    </source>
</evidence>
<keyword evidence="7 10" id="KW-0949">S-adenosyl-L-methionine</keyword>
<evidence type="ECO:0000256" key="2">
    <source>
        <dbReference type="ARBA" id="ARBA00005528"/>
    </source>
</evidence>
<dbReference type="PANTHER" id="PTHR30027">
    <property type="entry name" value="RIBOSOMAL RNA SMALL SUBUNIT METHYLTRANSFERASE E"/>
    <property type="match status" value="1"/>
</dbReference>
<evidence type="ECO:0000256" key="8">
    <source>
        <dbReference type="ARBA" id="ARBA00025699"/>
    </source>
</evidence>
<dbReference type="CDD" id="cd18084">
    <property type="entry name" value="RsmE-like"/>
    <property type="match status" value="1"/>
</dbReference>
<dbReference type="SUPFAM" id="SSF75217">
    <property type="entry name" value="alpha/beta knot"/>
    <property type="match status" value="1"/>
</dbReference>
<evidence type="ECO:0000256" key="1">
    <source>
        <dbReference type="ARBA" id="ARBA00004496"/>
    </source>
</evidence>
<comment type="similarity">
    <text evidence="2 10">Belongs to the RNA methyltransferase RsmE family.</text>
</comment>
<dbReference type="RefSeq" id="WP_061833669.1">
    <property type="nucleotide sequence ID" value="NZ_LUKE01000001.1"/>
</dbReference>
<dbReference type="PIRSF" id="PIRSF015601">
    <property type="entry name" value="MTase_slr0722"/>
    <property type="match status" value="1"/>
</dbReference>
<dbReference type="InterPro" id="IPR015947">
    <property type="entry name" value="PUA-like_sf"/>
</dbReference>
<evidence type="ECO:0000313" key="14">
    <source>
        <dbReference type="Proteomes" id="UP000075320"/>
    </source>
</evidence>
<dbReference type="Pfam" id="PF20260">
    <property type="entry name" value="PUA_4"/>
    <property type="match status" value="1"/>
</dbReference>
<evidence type="ECO:0000256" key="10">
    <source>
        <dbReference type="PIRNR" id="PIRNR015601"/>
    </source>
</evidence>
<evidence type="ECO:0000259" key="12">
    <source>
        <dbReference type="Pfam" id="PF20260"/>
    </source>
</evidence>
<evidence type="ECO:0000256" key="7">
    <source>
        <dbReference type="ARBA" id="ARBA00022691"/>
    </source>
</evidence>
<evidence type="ECO:0000256" key="3">
    <source>
        <dbReference type="ARBA" id="ARBA00022490"/>
    </source>
</evidence>
<evidence type="ECO:0000313" key="13">
    <source>
        <dbReference type="EMBL" id="KYG66103.1"/>
    </source>
</evidence>
<dbReference type="Proteomes" id="UP000075320">
    <property type="component" value="Unassembled WGS sequence"/>
</dbReference>
<dbReference type="InterPro" id="IPR046886">
    <property type="entry name" value="RsmE_MTase_dom"/>
</dbReference>
<dbReference type="EMBL" id="LUKE01000001">
    <property type="protein sequence ID" value="KYG66103.1"/>
    <property type="molecule type" value="Genomic_DNA"/>
</dbReference>
<keyword evidence="5 10" id="KW-0489">Methyltransferase</keyword>
<dbReference type="AlphaFoldDB" id="A0A150WNM0"/>
<dbReference type="NCBIfam" id="TIGR00046">
    <property type="entry name" value="RsmE family RNA methyltransferase"/>
    <property type="match status" value="1"/>
</dbReference>
<evidence type="ECO:0000256" key="4">
    <source>
        <dbReference type="ARBA" id="ARBA00022552"/>
    </source>
</evidence>
<comment type="subcellular location">
    <subcellularLocation>
        <location evidence="1 10">Cytoplasm</location>
    </subcellularLocation>
</comment>
<dbReference type="GO" id="GO:0005737">
    <property type="term" value="C:cytoplasm"/>
    <property type="evidence" value="ECO:0007669"/>
    <property type="project" value="UniProtKB-SubCell"/>
</dbReference>
<keyword evidence="3 10" id="KW-0963">Cytoplasm</keyword>
<dbReference type="EC" id="2.1.1.193" evidence="10"/>
<dbReference type="InterPro" id="IPR029026">
    <property type="entry name" value="tRNA_m1G_MTases_N"/>
</dbReference>
<dbReference type="SUPFAM" id="SSF88697">
    <property type="entry name" value="PUA domain-like"/>
    <property type="match status" value="1"/>
</dbReference>
<feature type="domain" description="Ribosomal RNA small subunit methyltransferase E methyltransferase" evidence="11">
    <location>
        <begin position="75"/>
        <end position="248"/>
    </location>
</feature>
<protein>
    <recommendedName>
        <fullName evidence="10">Ribosomal RNA small subunit methyltransferase E</fullName>
        <ecNumber evidence="10">2.1.1.193</ecNumber>
    </recommendedName>
</protein>
<dbReference type="InterPro" id="IPR006700">
    <property type="entry name" value="RsmE"/>
</dbReference>